<evidence type="ECO:0000313" key="3">
    <source>
        <dbReference type="Proteomes" id="UP000024635"/>
    </source>
</evidence>
<gene>
    <name evidence="2" type="primary">Acey_s0683.g1497</name>
    <name evidence="2" type="ORF">Y032_0683g1497</name>
</gene>
<organism evidence="2 3">
    <name type="scientific">Ancylostoma ceylanicum</name>
    <dbReference type="NCBI Taxonomy" id="53326"/>
    <lineage>
        <taxon>Eukaryota</taxon>
        <taxon>Metazoa</taxon>
        <taxon>Ecdysozoa</taxon>
        <taxon>Nematoda</taxon>
        <taxon>Chromadorea</taxon>
        <taxon>Rhabditida</taxon>
        <taxon>Rhabditina</taxon>
        <taxon>Rhabditomorpha</taxon>
        <taxon>Strongyloidea</taxon>
        <taxon>Ancylostomatidae</taxon>
        <taxon>Ancylostomatinae</taxon>
        <taxon>Ancylostoma</taxon>
    </lineage>
</organism>
<evidence type="ECO:0000256" key="1">
    <source>
        <dbReference type="SAM" id="MobiDB-lite"/>
    </source>
</evidence>
<accession>A0A016WH93</accession>
<feature type="compositionally biased region" description="Low complexity" evidence="1">
    <location>
        <begin position="53"/>
        <end position="72"/>
    </location>
</feature>
<dbReference type="Proteomes" id="UP000024635">
    <property type="component" value="Unassembled WGS sequence"/>
</dbReference>
<protein>
    <submittedName>
        <fullName evidence="2">Uncharacterized protein</fullName>
    </submittedName>
</protein>
<comment type="caution">
    <text evidence="2">The sequence shown here is derived from an EMBL/GenBank/DDBJ whole genome shotgun (WGS) entry which is preliminary data.</text>
</comment>
<evidence type="ECO:0000313" key="2">
    <source>
        <dbReference type="EMBL" id="EYC38976.1"/>
    </source>
</evidence>
<sequence>MRGVRMALAATVPSGMFRPTDRPTDRRGDGDDDDDDPPPAHRRLPICPGRRPAATTGTAIAAAAATATRSKW</sequence>
<proteinExistence type="predicted"/>
<feature type="region of interest" description="Disordered" evidence="1">
    <location>
        <begin position="1"/>
        <end position="72"/>
    </location>
</feature>
<dbReference type="AlphaFoldDB" id="A0A016WH93"/>
<reference evidence="3" key="1">
    <citation type="journal article" date="2015" name="Nat. Genet.">
        <title>The genome and transcriptome of the zoonotic hookworm Ancylostoma ceylanicum identify infection-specific gene families.</title>
        <authorList>
            <person name="Schwarz E.M."/>
            <person name="Hu Y."/>
            <person name="Antoshechkin I."/>
            <person name="Miller M.M."/>
            <person name="Sternberg P.W."/>
            <person name="Aroian R.V."/>
        </authorList>
    </citation>
    <scope>NUCLEOTIDE SEQUENCE</scope>
    <source>
        <strain evidence="3">HY135</strain>
    </source>
</reference>
<name>A0A016WH93_9BILA</name>
<dbReference type="EMBL" id="JARK01000283">
    <property type="protein sequence ID" value="EYC38976.1"/>
    <property type="molecule type" value="Genomic_DNA"/>
</dbReference>
<keyword evidence="3" id="KW-1185">Reference proteome</keyword>
<feature type="compositionally biased region" description="Basic and acidic residues" evidence="1">
    <location>
        <begin position="19"/>
        <end position="29"/>
    </location>
</feature>